<proteinExistence type="predicted"/>
<organism evidence="1 2">
    <name type="scientific">Vallitalea maricola</name>
    <dbReference type="NCBI Taxonomy" id="3074433"/>
    <lineage>
        <taxon>Bacteria</taxon>
        <taxon>Bacillati</taxon>
        <taxon>Bacillota</taxon>
        <taxon>Clostridia</taxon>
        <taxon>Lachnospirales</taxon>
        <taxon>Vallitaleaceae</taxon>
        <taxon>Vallitalea</taxon>
    </lineage>
</organism>
<accession>A0ACB5UP63</accession>
<keyword evidence="2" id="KW-1185">Reference proteome</keyword>
<evidence type="ECO:0000313" key="2">
    <source>
        <dbReference type="Proteomes" id="UP001374599"/>
    </source>
</evidence>
<protein>
    <submittedName>
        <fullName evidence="1">Uncharacterized protein</fullName>
    </submittedName>
</protein>
<gene>
    <name evidence="1" type="ORF">AN2V17_38900</name>
</gene>
<dbReference type="EMBL" id="BTPU01000076">
    <property type="protein sequence ID" value="GMQ64652.1"/>
    <property type="molecule type" value="Genomic_DNA"/>
</dbReference>
<evidence type="ECO:0000313" key="1">
    <source>
        <dbReference type="EMBL" id="GMQ64652.1"/>
    </source>
</evidence>
<sequence>MDKKAISDENTKIVIYPSIRKVIKMIILSLLLTGIGFFEIIYGVSKENNNGIFATVIGFIGVAFFGLCFIYLIYRLFVKKPILVIDENGIIDNASASGVGLIKWSEIKEVIIYTYVNQKFLGIIPNNTDIIKERLNGFKKIIFNINRKKAMLISAPINIPQSVTKIKLEDIKEEIDILLKTNVK</sequence>
<dbReference type="Proteomes" id="UP001374599">
    <property type="component" value="Unassembled WGS sequence"/>
</dbReference>
<name>A0ACB5UP63_9FIRM</name>
<comment type="caution">
    <text evidence="1">The sequence shown here is derived from an EMBL/GenBank/DDBJ whole genome shotgun (WGS) entry which is preliminary data.</text>
</comment>
<reference evidence="1" key="1">
    <citation type="submission" date="2023-09" db="EMBL/GenBank/DDBJ databases">
        <title>Vallitalea sediminicola and Vallitalea maricola sp. nov., anaerobic bacteria isolated from marine sediment.</title>
        <authorList>
            <person name="Hirano S."/>
            <person name="Maeda A."/>
            <person name="Terahara T."/>
            <person name="Mori K."/>
            <person name="Hamada M."/>
            <person name="Matsumoto R."/>
            <person name="Kobayashi T."/>
        </authorList>
    </citation>
    <scope>NUCLEOTIDE SEQUENCE</scope>
    <source>
        <strain evidence="1">AN17-2</strain>
    </source>
</reference>